<evidence type="ECO:0000256" key="1">
    <source>
        <dbReference type="SAM" id="MobiDB-lite"/>
    </source>
</evidence>
<feature type="region of interest" description="Disordered" evidence="1">
    <location>
        <begin position="1"/>
        <end position="66"/>
    </location>
</feature>
<comment type="caution">
    <text evidence="2">The sequence shown here is derived from an EMBL/GenBank/DDBJ whole genome shotgun (WGS) entry which is preliminary data.</text>
</comment>
<organism evidence="2 3">
    <name type="scientific">Owenia fusiformis</name>
    <name type="common">Polychaete worm</name>
    <dbReference type="NCBI Taxonomy" id="6347"/>
    <lineage>
        <taxon>Eukaryota</taxon>
        <taxon>Metazoa</taxon>
        <taxon>Spiralia</taxon>
        <taxon>Lophotrochozoa</taxon>
        <taxon>Annelida</taxon>
        <taxon>Polychaeta</taxon>
        <taxon>Sedentaria</taxon>
        <taxon>Canalipalpata</taxon>
        <taxon>Sabellida</taxon>
        <taxon>Oweniida</taxon>
        <taxon>Oweniidae</taxon>
        <taxon>Owenia</taxon>
    </lineage>
</organism>
<keyword evidence="3" id="KW-1185">Reference proteome</keyword>
<gene>
    <name evidence="2" type="ORF">OFUS_LOCUS19658</name>
</gene>
<feature type="region of interest" description="Disordered" evidence="1">
    <location>
        <begin position="578"/>
        <end position="603"/>
    </location>
</feature>
<dbReference type="EMBL" id="CAIIXF020000009">
    <property type="protein sequence ID" value="CAH1795067.1"/>
    <property type="molecule type" value="Genomic_DNA"/>
</dbReference>
<protein>
    <submittedName>
        <fullName evidence="2">Uncharacterized protein</fullName>
    </submittedName>
</protein>
<dbReference type="Proteomes" id="UP000749559">
    <property type="component" value="Unassembled WGS sequence"/>
</dbReference>
<evidence type="ECO:0000313" key="2">
    <source>
        <dbReference type="EMBL" id="CAH1795067.1"/>
    </source>
</evidence>
<name>A0A8J1U555_OWEFU</name>
<reference evidence="2" key="1">
    <citation type="submission" date="2022-03" db="EMBL/GenBank/DDBJ databases">
        <authorList>
            <person name="Martin C."/>
        </authorList>
    </citation>
    <scope>NUCLEOTIDE SEQUENCE</scope>
</reference>
<proteinExistence type="predicted"/>
<feature type="compositionally biased region" description="Low complexity" evidence="1">
    <location>
        <begin position="42"/>
        <end position="53"/>
    </location>
</feature>
<dbReference type="OrthoDB" id="6283821at2759"/>
<sequence length="603" mass="68596">MLYTAPRGTQLLAGTNTENVPRPRASSALNVNDAMRPRANTSESRMSQSMSEQYPPARPTTRPKVTIRPNIHPLDVVSQGGSVTPPPCYEQAAQVGCKLSYIDFNPQFHQDVDGIYFDIEIDRFSDLTKYANRWLKEHPQAAVVSCETVETMYHGRVEIITSDDSTFFRGRMDMQDKYARILRLWFRLRGRLDPPGPDQIAHVNLVPEKQQHLISQDLPLKECYESFHQVLRRFNEKQKISPIGKIINIQSLPVKYSNSKMNPVDPDKSTWTRVADRSLYFMTVQRVYYLVNKPCDRLIGCKDFTPGPDGNRNAYGETYEPFNTLVTRARDWLMGQSEFALSLINLQAVNCKLKVYPDGYYVCSNTSINKEHSNRSTEYIRILRLFFTVPHPNGIQNSNCTPSPNLGAINNHGQTPGVLISPVLPPGDSNSEVAGQHPLSTTIAGPAESEQDISLELHQFLNSASQSNARREVLHYKTFYPVVDPLLGCMESQSDCMAKITRWLNFTSAKPLSVETINIRRFKGAERGNSEVTYTYTNPSKSYEWITIFRVYLDSAYEEPPPHLLQRIRSRSRIQRQQRVQSESVSEGEDEEWNNDPVGCNIS</sequence>
<accession>A0A8J1U555</accession>
<dbReference type="AlphaFoldDB" id="A0A8J1U555"/>
<evidence type="ECO:0000313" key="3">
    <source>
        <dbReference type="Proteomes" id="UP000749559"/>
    </source>
</evidence>